<keyword evidence="2" id="KW-1185">Reference proteome</keyword>
<comment type="caution">
    <text evidence="1">The sequence shown here is derived from an EMBL/GenBank/DDBJ whole genome shotgun (WGS) entry which is preliminary data.</text>
</comment>
<accession>A0A834IC43</accession>
<feature type="non-terminal residue" evidence="1">
    <location>
        <position position="14"/>
    </location>
</feature>
<gene>
    <name evidence="1" type="ORF">GWI33_011162</name>
</gene>
<proteinExistence type="predicted"/>
<reference evidence="1" key="1">
    <citation type="submission" date="2020-08" db="EMBL/GenBank/DDBJ databases">
        <title>Genome sequencing and assembly of the red palm weevil Rhynchophorus ferrugineus.</title>
        <authorList>
            <person name="Dias G.B."/>
            <person name="Bergman C.M."/>
            <person name="Manee M."/>
        </authorList>
    </citation>
    <scope>NUCLEOTIDE SEQUENCE</scope>
    <source>
        <strain evidence="1">AA-2017</strain>
        <tissue evidence="1">Whole larva</tissue>
    </source>
</reference>
<name>A0A834IC43_RHYFE</name>
<protein>
    <submittedName>
        <fullName evidence="1">Uncharacterized protein</fullName>
    </submittedName>
</protein>
<organism evidence="1 2">
    <name type="scientific">Rhynchophorus ferrugineus</name>
    <name type="common">Red palm weevil</name>
    <name type="synonym">Curculio ferrugineus</name>
    <dbReference type="NCBI Taxonomy" id="354439"/>
    <lineage>
        <taxon>Eukaryota</taxon>
        <taxon>Metazoa</taxon>
        <taxon>Ecdysozoa</taxon>
        <taxon>Arthropoda</taxon>
        <taxon>Hexapoda</taxon>
        <taxon>Insecta</taxon>
        <taxon>Pterygota</taxon>
        <taxon>Neoptera</taxon>
        <taxon>Endopterygota</taxon>
        <taxon>Coleoptera</taxon>
        <taxon>Polyphaga</taxon>
        <taxon>Cucujiformia</taxon>
        <taxon>Curculionidae</taxon>
        <taxon>Dryophthorinae</taxon>
        <taxon>Rhynchophorus</taxon>
    </lineage>
</organism>
<evidence type="ECO:0000313" key="2">
    <source>
        <dbReference type="Proteomes" id="UP000625711"/>
    </source>
</evidence>
<evidence type="ECO:0000313" key="1">
    <source>
        <dbReference type="EMBL" id="KAF7275898.1"/>
    </source>
</evidence>
<dbReference type="Proteomes" id="UP000625711">
    <property type="component" value="Unassembled WGS sequence"/>
</dbReference>
<dbReference type="EMBL" id="JAACXV010008822">
    <property type="protein sequence ID" value="KAF7275898.1"/>
    <property type="molecule type" value="Genomic_DNA"/>
</dbReference>
<sequence>MSTEGGERRGRPKE</sequence>